<dbReference type="Proteomes" id="UP000243250">
    <property type="component" value="Unassembled WGS sequence"/>
</dbReference>
<dbReference type="InterPro" id="IPR006311">
    <property type="entry name" value="TAT_signal"/>
</dbReference>
<keyword evidence="2 6" id="KW-0645">Protease</keyword>
<dbReference type="InterPro" id="IPR034202">
    <property type="entry name" value="Subtilisin_Carlsberg-like"/>
</dbReference>
<dbReference type="GO" id="GO:0046872">
    <property type="term" value="F:metal ion binding"/>
    <property type="evidence" value="ECO:0007669"/>
    <property type="project" value="UniProtKB-KW"/>
</dbReference>
<evidence type="ECO:0000259" key="9">
    <source>
        <dbReference type="Pfam" id="PF00082"/>
    </source>
</evidence>
<evidence type="ECO:0000256" key="4">
    <source>
        <dbReference type="ARBA" id="ARBA00022801"/>
    </source>
</evidence>
<evidence type="ECO:0000256" key="1">
    <source>
        <dbReference type="ARBA" id="ARBA00011073"/>
    </source>
</evidence>
<dbReference type="OrthoDB" id="341609at2157"/>
<dbReference type="Gene3D" id="3.40.50.200">
    <property type="entry name" value="Peptidase S8/S53 domain"/>
    <property type="match status" value="1"/>
</dbReference>
<keyword evidence="4 6" id="KW-0378">Hydrolase</keyword>
<evidence type="ECO:0000256" key="2">
    <source>
        <dbReference type="ARBA" id="ARBA00022670"/>
    </source>
</evidence>
<feature type="active site" description="Charge relay system" evidence="6">
    <location>
        <position position="342"/>
    </location>
</feature>
<dbReference type="EMBL" id="FOYS01000006">
    <property type="protein sequence ID" value="SFR66823.1"/>
    <property type="molecule type" value="Genomic_DNA"/>
</dbReference>
<dbReference type="InterPro" id="IPR036852">
    <property type="entry name" value="Peptidase_S8/S53_dom_sf"/>
</dbReference>
<organism evidence="10 11">
    <name type="scientific">Halogeometricum limi</name>
    <dbReference type="NCBI Taxonomy" id="555875"/>
    <lineage>
        <taxon>Archaea</taxon>
        <taxon>Methanobacteriati</taxon>
        <taxon>Methanobacteriota</taxon>
        <taxon>Stenosarchaea group</taxon>
        <taxon>Halobacteria</taxon>
        <taxon>Halobacteriales</taxon>
        <taxon>Haloferacaceae</taxon>
        <taxon>Halogeometricum</taxon>
    </lineage>
</organism>
<dbReference type="PANTHER" id="PTHR43806:SF11">
    <property type="entry name" value="CEREVISIN-RELATED"/>
    <property type="match status" value="1"/>
</dbReference>
<protein>
    <submittedName>
        <fullName evidence="10">Subtilisin</fullName>
    </submittedName>
</protein>
<dbReference type="PROSITE" id="PS51318">
    <property type="entry name" value="TAT"/>
    <property type="match status" value="1"/>
</dbReference>
<name>A0A1I6IJE5_9EURY</name>
<dbReference type="InterPro" id="IPR023827">
    <property type="entry name" value="Peptidase_S8_Asp-AS"/>
</dbReference>
<dbReference type="InterPro" id="IPR023828">
    <property type="entry name" value="Peptidase_S8_Ser-AS"/>
</dbReference>
<evidence type="ECO:0000256" key="8">
    <source>
        <dbReference type="SAM" id="MobiDB-lite"/>
    </source>
</evidence>
<dbReference type="PROSITE" id="PS00138">
    <property type="entry name" value="SUBTILASE_SER"/>
    <property type="match status" value="1"/>
</dbReference>
<feature type="active site" description="Charge relay system" evidence="6">
    <location>
        <position position="150"/>
    </location>
</feature>
<evidence type="ECO:0000313" key="10">
    <source>
        <dbReference type="EMBL" id="SFR66823.1"/>
    </source>
</evidence>
<dbReference type="STRING" id="555875.SAMN04488124_3289"/>
<dbReference type="GO" id="GO:0004252">
    <property type="term" value="F:serine-type endopeptidase activity"/>
    <property type="evidence" value="ECO:0007669"/>
    <property type="project" value="UniProtKB-UniRule"/>
</dbReference>
<dbReference type="PROSITE" id="PS00137">
    <property type="entry name" value="SUBTILASE_HIS"/>
    <property type="match status" value="1"/>
</dbReference>
<dbReference type="PANTHER" id="PTHR43806">
    <property type="entry name" value="PEPTIDASE S8"/>
    <property type="match status" value="1"/>
</dbReference>
<reference evidence="11" key="1">
    <citation type="submission" date="2016-10" db="EMBL/GenBank/DDBJ databases">
        <authorList>
            <person name="Varghese N."/>
            <person name="Submissions S."/>
        </authorList>
    </citation>
    <scope>NUCLEOTIDE SEQUENCE [LARGE SCALE GENOMIC DNA]</scope>
    <source>
        <strain evidence="11">CGMCC 1.8711</strain>
    </source>
</reference>
<dbReference type="SUPFAM" id="SSF52743">
    <property type="entry name" value="Subtilisin-like"/>
    <property type="match status" value="1"/>
</dbReference>
<dbReference type="AlphaFoldDB" id="A0A1I6IJE5"/>
<dbReference type="PROSITE" id="PS00136">
    <property type="entry name" value="SUBTILASE_ASP"/>
    <property type="match status" value="1"/>
</dbReference>
<dbReference type="InterPro" id="IPR015500">
    <property type="entry name" value="Peptidase_S8_subtilisin-rel"/>
</dbReference>
<feature type="region of interest" description="Disordered" evidence="8">
    <location>
        <begin position="391"/>
        <end position="416"/>
    </location>
</feature>
<dbReference type="PROSITE" id="PS51892">
    <property type="entry name" value="SUBTILASE"/>
    <property type="match status" value="1"/>
</dbReference>
<dbReference type="InterPro" id="IPR050131">
    <property type="entry name" value="Peptidase_S8_subtilisin-like"/>
</dbReference>
<dbReference type="PRINTS" id="PR00723">
    <property type="entry name" value="SUBTILISIN"/>
</dbReference>
<evidence type="ECO:0000256" key="7">
    <source>
        <dbReference type="RuleBase" id="RU003355"/>
    </source>
</evidence>
<keyword evidence="11" id="KW-1185">Reference proteome</keyword>
<evidence type="ECO:0000256" key="5">
    <source>
        <dbReference type="ARBA" id="ARBA00022825"/>
    </source>
</evidence>
<feature type="domain" description="Peptidase S8/S53" evidence="9">
    <location>
        <begin position="141"/>
        <end position="386"/>
    </location>
</feature>
<dbReference type="CDD" id="cd07477">
    <property type="entry name" value="Peptidases_S8_Subtilisin_subset"/>
    <property type="match status" value="1"/>
</dbReference>
<accession>A0A1I6IJE5</accession>
<dbReference type="InterPro" id="IPR000209">
    <property type="entry name" value="Peptidase_S8/S53_dom"/>
</dbReference>
<gene>
    <name evidence="10" type="ORF">SAMN04488124_3289</name>
</gene>
<keyword evidence="3" id="KW-0479">Metal-binding</keyword>
<evidence type="ECO:0000313" key="11">
    <source>
        <dbReference type="Proteomes" id="UP000243250"/>
    </source>
</evidence>
<comment type="similarity">
    <text evidence="1 6 7">Belongs to the peptidase S8 family.</text>
</comment>
<dbReference type="Pfam" id="PF00082">
    <property type="entry name" value="Peptidase_S8"/>
    <property type="match status" value="1"/>
</dbReference>
<sequence length="614" mass="64182">MTDWAKQSSRRELLRMLCVLGAGAGLVGEASAAESTERRIVGTESKSAASAVKNRAERVVRELDLGDRGYVVVGDFPVSTEPSIQARPGVRYVETETEFSVLGHEVEGQSSVERVDVERQVTPWGVDRIGADTVHDEGVTGKETHVAIIDTGIDSDHPDLKANLGEGYATVPCDDGCRRDWDDDHSHGTHCAGIAGAVSNSGGVVGVCPDTTLHGVKVISASGSGSASSIADGLVWVADQGYDVASLSLGSTSSSEIIHDAVKYATDKGVVVVAAAGNEEPDEKSVHYPAAYPEAIAVGATDDDDDLADFSLTGDAVEIVAPGVRIPSTVIDGDYKYYSGTSMATPHVTGAVATLKAAGYSADEIRGRLASTTEDLGMDDDEQGNGLLNVDAAVGEGSDGGDDGDTGDGFAVSTGGATDVEKTSATITGSLDSLGEQSAATVGFEYWDVDDEDGTKETVDVGERSETGAFETTLDGLSSDTTYAFVAFAVAGGERVTGRQTDFTTGANPTDLFSIETGEPEDVEEDEADLVGYVTSVDGRVEEVVTVFDCWEKGDKSGTLRRVEAGDTDDPDDFDEEVEDLEPDTTYVYVAVGISDDVEVRGEPVEFETQGCDD</sequence>
<keyword evidence="5 6" id="KW-0720">Serine protease</keyword>
<feature type="active site" description="Charge relay system" evidence="6">
    <location>
        <position position="187"/>
    </location>
</feature>
<dbReference type="InterPro" id="IPR022398">
    <property type="entry name" value="Peptidase_S8_His-AS"/>
</dbReference>
<dbReference type="GO" id="GO:0006508">
    <property type="term" value="P:proteolysis"/>
    <property type="evidence" value="ECO:0007669"/>
    <property type="project" value="UniProtKB-KW"/>
</dbReference>
<evidence type="ECO:0000256" key="3">
    <source>
        <dbReference type="ARBA" id="ARBA00022723"/>
    </source>
</evidence>
<evidence type="ECO:0000256" key="6">
    <source>
        <dbReference type="PROSITE-ProRule" id="PRU01240"/>
    </source>
</evidence>
<proteinExistence type="inferred from homology"/>